<dbReference type="GO" id="GO:0016853">
    <property type="term" value="F:isomerase activity"/>
    <property type="evidence" value="ECO:0007669"/>
    <property type="project" value="TreeGrafter"/>
</dbReference>
<dbReference type="GO" id="GO:0005737">
    <property type="term" value="C:cytoplasm"/>
    <property type="evidence" value="ECO:0007669"/>
    <property type="project" value="TreeGrafter"/>
</dbReference>
<dbReference type="AlphaFoldDB" id="A0A840RFZ3"/>
<dbReference type="Gene3D" id="3.10.310.10">
    <property type="entry name" value="Diaminopimelate Epimerase, Chain A, domain 1"/>
    <property type="match status" value="2"/>
</dbReference>
<accession>A0A840RFZ3</accession>
<dbReference type="RefSeq" id="WP_184100585.1">
    <property type="nucleotide sequence ID" value="NZ_JACHHN010000004.1"/>
</dbReference>
<dbReference type="PANTHER" id="PTHR13774">
    <property type="entry name" value="PHENAZINE BIOSYNTHESIS PROTEIN"/>
    <property type="match status" value="1"/>
</dbReference>
<dbReference type="NCBIfam" id="TIGR00654">
    <property type="entry name" value="PhzF_family"/>
    <property type="match status" value="1"/>
</dbReference>
<organism evidence="3 4">
    <name type="scientific">Silvimonas terrae</name>
    <dbReference type="NCBI Taxonomy" id="300266"/>
    <lineage>
        <taxon>Bacteria</taxon>
        <taxon>Pseudomonadati</taxon>
        <taxon>Pseudomonadota</taxon>
        <taxon>Betaproteobacteria</taxon>
        <taxon>Neisseriales</taxon>
        <taxon>Chitinibacteraceae</taxon>
        <taxon>Silvimonas</taxon>
    </lineage>
</organism>
<evidence type="ECO:0000313" key="4">
    <source>
        <dbReference type="Proteomes" id="UP000543030"/>
    </source>
</evidence>
<evidence type="ECO:0000256" key="2">
    <source>
        <dbReference type="PIRSR" id="PIRSR016184-1"/>
    </source>
</evidence>
<evidence type="ECO:0000313" key="3">
    <source>
        <dbReference type="EMBL" id="MBB5191504.1"/>
    </source>
</evidence>
<dbReference type="Pfam" id="PF02567">
    <property type="entry name" value="PhzC-PhzF"/>
    <property type="match status" value="1"/>
</dbReference>
<protein>
    <submittedName>
        <fullName evidence="3">PhzF family phenazine biosynthesis protein</fullName>
    </submittedName>
</protein>
<dbReference type="PIRSF" id="PIRSF016184">
    <property type="entry name" value="PhzC_PhzF"/>
    <property type="match status" value="1"/>
</dbReference>
<evidence type="ECO:0000256" key="1">
    <source>
        <dbReference type="ARBA" id="ARBA00008270"/>
    </source>
</evidence>
<keyword evidence="4" id="KW-1185">Reference proteome</keyword>
<comment type="caution">
    <text evidence="3">The sequence shown here is derived from an EMBL/GenBank/DDBJ whole genome shotgun (WGS) entry which is preliminary data.</text>
</comment>
<feature type="active site" evidence="2">
    <location>
        <position position="47"/>
    </location>
</feature>
<dbReference type="InterPro" id="IPR003719">
    <property type="entry name" value="Phenazine_PhzF-like"/>
</dbReference>
<dbReference type="Proteomes" id="UP000543030">
    <property type="component" value="Unassembled WGS sequence"/>
</dbReference>
<dbReference type="PANTHER" id="PTHR13774:SF32">
    <property type="entry name" value="ANTISENSE-ENHANCING SEQUENCE 1"/>
    <property type="match status" value="1"/>
</dbReference>
<reference evidence="3 4" key="1">
    <citation type="submission" date="2020-08" db="EMBL/GenBank/DDBJ databases">
        <title>Genomic Encyclopedia of Type Strains, Phase IV (KMG-IV): sequencing the most valuable type-strain genomes for metagenomic binning, comparative biology and taxonomic classification.</title>
        <authorList>
            <person name="Goeker M."/>
        </authorList>
    </citation>
    <scope>NUCLEOTIDE SEQUENCE [LARGE SCALE GENOMIC DNA]</scope>
    <source>
        <strain evidence="3 4">DSM 18233</strain>
    </source>
</reference>
<proteinExistence type="inferred from homology"/>
<dbReference type="SUPFAM" id="SSF54506">
    <property type="entry name" value="Diaminopimelate epimerase-like"/>
    <property type="match status" value="1"/>
</dbReference>
<sequence length="288" mass="30940">MASYRYRIVNVFAETPWAGNPLAVFEDARGLDAAAMQTLAQQLNLSETTFVFPSARADAQVRIFTPTYELPFAGHPTLGTAWVLAQTLGKSHLTLEFKAGVIPVVAHEHHRMQLSANAPTYRFAPPAADMAHALGIAPEQVAGTPRFVNTGTEQLVVPLASAEAVQACTPDLALMNIHAKNERGIIQTLVWAWAEDDIVARFFWVQNGQLAEDHGTGSACANLGGWLLAEQTTTLPLTASMVQGHGIGRLAHLSLLIDADKQIHVGGRVAEVGRGEFDWPDHGGNALA</sequence>
<dbReference type="EMBL" id="JACHHN010000004">
    <property type="protein sequence ID" value="MBB5191504.1"/>
    <property type="molecule type" value="Genomic_DNA"/>
</dbReference>
<comment type="similarity">
    <text evidence="1">Belongs to the PhzF family.</text>
</comment>
<gene>
    <name evidence="3" type="ORF">HNQ50_002234</name>
</gene>
<name>A0A840RFZ3_9NEIS</name>